<reference evidence="1 2" key="1">
    <citation type="submission" date="2014-12" db="EMBL/GenBank/DDBJ databases">
        <title>Draft genome sequences of 29 type strains of Enterococci.</title>
        <authorList>
            <person name="Zhong Z."/>
            <person name="Sun Z."/>
            <person name="Liu W."/>
            <person name="Zhang W."/>
            <person name="Zhang H."/>
        </authorList>
    </citation>
    <scope>NUCLEOTIDE SEQUENCE [LARGE SCALE GENOMIC DNA]</scope>
    <source>
        <strain evidence="1 2">DSM 17029</strain>
    </source>
</reference>
<dbReference type="AlphaFoldDB" id="A0A1L8RE75"/>
<dbReference type="EMBL" id="JXKH01000005">
    <property type="protein sequence ID" value="OJG18034.1"/>
    <property type="molecule type" value="Genomic_DNA"/>
</dbReference>
<sequence length="61" mass="6476">MISSNRILNPAFLTSSVPKSEFWAKEKAAEGYPSAAHRILLDQTAGSTTGCFSTPHNPAVA</sequence>
<keyword evidence="2" id="KW-1185">Reference proteome</keyword>
<proteinExistence type="predicted"/>
<evidence type="ECO:0000313" key="1">
    <source>
        <dbReference type="EMBL" id="OJG18034.1"/>
    </source>
</evidence>
<protein>
    <submittedName>
        <fullName evidence="1">Uncharacterized protein</fullName>
    </submittedName>
</protein>
<organism evidence="1 2">
    <name type="scientific">Enterococcus canis</name>
    <dbReference type="NCBI Taxonomy" id="214095"/>
    <lineage>
        <taxon>Bacteria</taxon>
        <taxon>Bacillati</taxon>
        <taxon>Bacillota</taxon>
        <taxon>Bacilli</taxon>
        <taxon>Lactobacillales</taxon>
        <taxon>Enterococcaceae</taxon>
        <taxon>Enterococcus</taxon>
    </lineage>
</organism>
<accession>A0A1L8RE75</accession>
<evidence type="ECO:0000313" key="2">
    <source>
        <dbReference type="Proteomes" id="UP000181884"/>
    </source>
</evidence>
<gene>
    <name evidence="1" type="ORF">RU97_GL002107</name>
</gene>
<dbReference type="Proteomes" id="UP000181884">
    <property type="component" value="Unassembled WGS sequence"/>
</dbReference>
<name>A0A1L8RE75_9ENTE</name>
<comment type="caution">
    <text evidence="1">The sequence shown here is derived from an EMBL/GenBank/DDBJ whole genome shotgun (WGS) entry which is preliminary data.</text>
</comment>